<feature type="region of interest" description="Disordered" evidence="1">
    <location>
        <begin position="49"/>
        <end position="71"/>
    </location>
</feature>
<accession>A0A6A5AYD8</accession>
<dbReference type="AlphaFoldDB" id="A0A6A5AYD8"/>
<dbReference type="Proteomes" id="UP000469452">
    <property type="component" value="Unassembled WGS sequence"/>
</dbReference>
<reference evidence="2 3" key="1">
    <citation type="submission" date="2019-06" db="EMBL/GenBank/DDBJ databases">
        <title>Genomics analysis of Aphanomyces spp. identifies a new class of oomycete effector associated with host adaptation.</title>
        <authorList>
            <person name="Gaulin E."/>
        </authorList>
    </citation>
    <scope>NUCLEOTIDE SEQUENCE [LARGE SCALE GENOMIC DNA]</scope>
    <source>
        <strain evidence="2 3">E</strain>
    </source>
</reference>
<organism evidence="2 3">
    <name type="scientific">Aphanomyces astaci</name>
    <name type="common">Crayfish plague agent</name>
    <dbReference type="NCBI Taxonomy" id="112090"/>
    <lineage>
        <taxon>Eukaryota</taxon>
        <taxon>Sar</taxon>
        <taxon>Stramenopiles</taxon>
        <taxon>Oomycota</taxon>
        <taxon>Saprolegniomycetes</taxon>
        <taxon>Saprolegniales</taxon>
        <taxon>Verrucalvaceae</taxon>
        <taxon>Aphanomyces</taxon>
    </lineage>
</organism>
<comment type="caution">
    <text evidence="2">The sequence shown here is derived from an EMBL/GenBank/DDBJ whole genome shotgun (WGS) entry which is preliminary data.</text>
</comment>
<gene>
    <name evidence="2" type="ORF">AaE_000715</name>
</gene>
<evidence type="ECO:0000313" key="2">
    <source>
        <dbReference type="EMBL" id="KAF0775585.1"/>
    </source>
</evidence>
<protein>
    <submittedName>
        <fullName evidence="2">Uncharacterized protein</fullName>
    </submittedName>
</protein>
<name>A0A6A5AYD8_APHAT</name>
<sequence>MSSRSDRITNNSGNFATTSPSMALYSWCDSLAATALRRPAVAVPVVRRPNVSNTRTMHRAGRTSKQVMPSRNALKKQQESMAKSRASSVKGSCGASKSVAYSSIMQQAKLATAFLGVVPKLM</sequence>
<proteinExistence type="predicted"/>
<dbReference type="EMBL" id="VJMI01001343">
    <property type="protein sequence ID" value="KAF0775585.1"/>
    <property type="molecule type" value="Genomic_DNA"/>
</dbReference>
<evidence type="ECO:0000256" key="1">
    <source>
        <dbReference type="SAM" id="MobiDB-lite"/>
    </source>
</evidence>
<dbReference type="VEuPathDB" id="FungiDB:H257_07278"/>
<evidence type="ECO:0000313" key="3">
    <source>
        <dbReference type="Proteomes" id="UP000469452"/>
    </source>
</evidence>